<name>A0A3Q7ECN8_SOLLC</name>
<evidence type="ECO:0000256" key="1">
    <source>
        <dbReference type="ARBA" id="ARBA00022723"/>
    </source>
</evidence>
<dbReference type="SMART" id="SM00575">
    <property type="entry name" value="ZnF_PMZ"/>
    <property type="match status" value="1"/>
</dbReference>
<keyword evidence="1" id="KW-0479">Metal-binding</keyword>
<reference evidence="6" key="2">
    <citation type="submission" date="2019-01" db="UniProtKB">
        <authorList>
            <consortium name="EnsemblPlants"/>
        </authorList>
    </citation>
    <scope>IDENTIFICATION</scope>
    <source>
        <strain evidence="6">cv. Heinz 1706</strain>
    </source>
</reference>
<evidence type="ECO:0000256" key="2">
    <source>
        <dbReference type="ARBA" id="ARBA00022771"/>
    </source>
</evidence>
<dbReference type="Pfam" id="PF04434">
    <property type="entry name" value="SWIM"/>
    <property type="match status" value="1"/>
</dbReference>
<evidence type="ECO:0000313" key="6">
    <source>
        <dbReference type="EnsemblPlants" id="Solyc01g020325.1.1"/>
    </source>
</evidence>
<dbReference type="AlphaFoldDB" id="A0A3Q7ECN8"/>
<evidence type="ECO:0000256" key="4">
    <source>
        <dbReference type="PROSITE-ProRule" id="PRU00325"/>
    </source>
</evidence>
<feature type="domain" description="SWIM-type" evidence="5">
    <location>
        <begin position="46"/>
        <end position="87"/>
    </location>
</feature>
<sequence length="202" mass="23612">MNQLRKREDEVRLWATEFSPKSVQLFNDYMKIAQKCKVNFNGDYGYEITEGCDRHTVNMILKRCTCRQWDLNGIPCPHAISTMLYNKLDPSSEMSWWCRKRHSCPVNTRPMKMSRKLIDELEEINLIAPQLRPSISNQIPNFELFETSKQRSSKPDDTTLQHTIHPNLTINFPNHDSDPTIRPMIVSENTIFRARQEGSIPS</sequence>
<protein>
    <recommendedName>
        <fullName evidence="5">SWIM-type domain-containing protein</fullName>
    </recommendedName>
</protein>
<reference evidence="6" key="1">
    <citation type="journal article" date="2012" name="Nature">
        <title>The tomato genome sequence provides insights into fleshy fruit evolution.</title>
        <authorList>
            <consortium name="Tomato Genome Consortium"/>
        </authorList>
    </citation>
    <scope>NUCLEOTIDE SEQUENCE [LARGE SCALE GENOMIC DNA]</scope>
    <source>
        <strain evidence="6">cv. Heinz 1706</strain>
    </source>
</reference>
<evidence type="ECO:0000256" key="3">
    <source>
        <dbReference type="ARBA" id="ARBA00022833"/>
    </source>
</evidence>
<dbReference type="PANTHER" id="PTHR31973:SF189">
    <property type="entry name" value="TRANSPOSASE, MUDR, PLANT, MULE TRANSPOSASE DOMAIN PROTEIN-RELATED"/>
    <property type="match status" value="1"/>
</dbReference>
<keyword evidence="2 4" id="KW-0863">Zinc-finger</keyword>
<dbReference type="InParanoid" id="A0A3Q7ECN8"/>
<dbReference type="GO" id="GO:0008270">
    <property type="term" value="F:zinc ion binding"/>
    <property type="evidence" value="ECO:0007669"/>
    <property type="project" value="UniProtKB-KW"/>
</dbReference>
<proteinExistence type="predicted"/>
<dbReference type="Gramene" id="Solyc01g020325.1.1">
    <property type="protein sequence ID" value="Solyc01g020325.1.1"/>
    <property type="gene ID" value="Solyc01g020325.1"/>
</dbReference>
<evidence type="ECO:0000259" key="5">
    <source>
        <dbReference type="PROSITE" id="PS50966"/>
    </source>
</evidence>
<dbReference type="PROSITE" id="PS50966">
    <property type="entry name" value="ZF_SWIM"/>
    <property type="match status" value="1"/>
</dbReference>
<dbReference type="STRING" id="4081.A0A3Q7ECN8"/>
<dbReference type="PANTHER" id="PTHR31973">
    <property type="entry name" value="POLYPROTEIN, PUTATIVE-RELATED"/>
    <property type="match status" value="1"/>
</dbReference>
<dbReference type="EnsemblPlants" id="Solyc01g020325.1.1">
    <property type="protein sequence ID" value="Solyc01g020325.1.1"/>
    <property type="gene ID" value="Solyc01g020325.1"/>
</dbReference>
<dbReference type="Proteomes" id="UP000004994">
    <property type="component" value="Chromosome 1"/>
</dbReference>
<accession>A0A3Q7ECN8</accession>
<dbReference type="InterPro" id="IPR007527">
    <property type="entry name" value="Znf_SWIM"/>
</dbReference>
<dbReference type="InterPro" id="IPR006564">
    <property type="entry name" value="Znf_PMZ"/>
</dbReference>
<evidence type="ECO:0000313" key="7">
    <source>
        <dbReference type="Proteomes" id="UP000004994"/>
    </source>
</evidence>
<organism evidence="6">
    <name type="scientific">Solanum lycopersicum</name>
    <name type="common">Tomato</name>
    <name type="synonym">Lycopersicon esculentum</name>
    <dbReference type="NCBI Taxonomy" id="4081"/>
    <lineage>
        <taxon>Eukaryota</taxon>
        <taxon>Viridiplantae</taxon>
        <taxon>Streptophyta</taxon>
        <taxon>Embryophyta</taxon>
        <taxon>Tracheophyta</taxon>
        <taxon>Spermatophyta</taxon>
        <taxon>Magnoliopsida</taxon>
        <taxon>eudicotyledons</taxon>
        <taxon>Gunneridae</taxon>
        <taxon>Pentapetalae</taxon>
        <taxon>asterids</taxon>
        <taxon>lamiids</taxon>
        <taxon>Solanales</taxon>
        <taxon>Solanaceae</taxon>
        <taxon>Solanoideae</taxon>
        <taxon>Solaneae</taxon>
        <taxon>Solanum</taxon>
        <taxon>Solanum subgen. Lycopersicon</taxon>
    </lineage>
</organism>
<keyword evidence="7" id="KW-1185">Reference proteome</keyword>
<keyword evidence="3" id="KW-0862">Zinc</keyword>